<dbReference type="GO" id="GO:0004760">
    <property type="term" value="F:L-serine-pyruvate transaminase activity"/>
    <property type="evidence" value="ECO:0007669"/>
    <property type="project" value="TreeGrafter"/>
</dbReference>
<dbReference type="InterPro" id="IPR015424">
    <property type="entry name" value="PyrdxlP-dep_Trfase"/>
</dbReference>
<dbReference type="PROSITE" id="PS00595">
    <property type="entry name" value="AA_TRANSFER_CLASS_5"/>
    <property type="match status" value="1"/>
</dbReference>
<sequence length="380" mass="40592">MFSPQILLPGPTPIPEAVQKAMLTPMSDHRGAVFAPVVERVRHRLADLLQVDTDGAVAVIPASGTGALEAAVQNFFAPGQRILSVSTGAFGDRFAKVAESHGLLVDILSFPWGLPFSPGDVIGRLEKNFYAGILVTHNETSTGVLNPIRELASLLSAIPPETRPLYIVDSISGTPSVPMQMKDWGVDVVLAASQKGFMCPPGLAIVAAGGKAREVYEKIPSHGYYFDLGPYFQGQLPYTPAVSLWYGLDAALALLEEEGTEARYARHRTMGQMAAAFATEVGWRPIVASEYASPTVTAIRLAPGQHPHKLRQQVSQAGLQIAGGMGPWHHDAIRIGHVGAVSPAMLYGGLGILAHFAANSEAGLNAAWNVWHNHITFEEA</sequence>
<protein>
    <submittedName>
        <fullName evidence="9">Serine--glyoxylate aminotransferase</fullName>
    </submittedName>
</protein>
<keyword evidence="9" id="KW-0032">Aminotransferase</keyword>
<dbReference type="GO" id="GO:0019265">
    <property type="term" value="P:glycine biosynthetic process, by transamination of glyoxylate"/>
    <property type="evidence" value="ECO:0007669"/>
    <property type="project" value="TreeGrafter"/>
</dbReference>
<feature type="binding site" evidence="4">
    <location>
        <position position="334"/>
    </location>
    <ligand>
        <name>substrate</name>
    </ligand>
</feature>
<evidence type="ECO:0000256" key="2">
    <source>
        <dbReference type="ARBA" id="ARBA00009236"/>
    </source>
</evidence>
<evidence type="ECO:0000256" key="1">
    <source>
        <dbReference type="ARBA" id="ARBA00001933"/>
    </source>
</evidence>
<evidence type="ECO:0000256" key="7">
    <source>
        <dbReference type="RuleBase" id="RU004504"/>
    </source>
</evidence>
<evidence type="ECO:0000256" key="6">
    <source>
        <dbReference type="RuleBase" id="RU004075"/>
    </source>
</evidence>
<dbReference type="PIRSF" id="PIRSF000524">
    <property type="entry name" value="SPT"/>
    <property type="match status" value="1"/>
</dbReference>
<comment type="caution">
    <text evidence="9">The sequence shown here is derived from an EMBL/GenBank/DDBJ whole genome shotgun (WGS) entry which is preliminary data.</text>
</comment>
<dbReference type="GO" id="GO:0008453">
    <property type="term" value="F:alanine-glyoxylate transaminase activity"/>
    <property type="evidence" value="ECO:0007669"/>
    <property type="project" value="TreeGrafter"/>
</dbReference>
<evidence type="ECO:0000313" key="10">
    <source>
        <dbReference type="Proteomes" id="UP000242972"/>
    </source>
</evidence>
<feature type="modified residue" description="N6-(pyridoxal phosphate)lysine" evidence="5">
    <location>
        <position position="195"/>
    </location>
</feature>
<dbReference type="PANTHER" id="PTHR21152:SF40">
    <property type="entry name" value="ALANINE--GLYOXYLATE AMINOTRANSFERASE"/>
    <property type="match status" value="1"/>
</dbReference>
<name>A0A2T2XET2_9FIRM</name>
<dbReference type="InterPro" id="IPR015421">
    <property type="entry name" value="PyrdxlP-dep_Trfase_major"/>
</dbReference>
<comment type="similarity">
    <text evidence="2 6">Belongs to the class-V pyridoxal-phosphate-dependent aminotransferase family.</text>
</comment>
<gene>
    <name evidence="9" type="ORF">C7B46_12035</name>
</gene>
<dbReference type="InterPro" id="IPR024169">
    <property type="entry name" value="SP_NH2Trfase/AEP_transaminase"/>
</dbReference>
<proteinExistence type="inferred from homology"/>
<evidence type="ECO:0000256" key="3">
    <source>
        <dbReference type="ARBA" id="ARBA00022898"/>
    </source>
</evidence>
<dbReference type="EMBL" id="PXYW01000029">
    <property type="protein sequence ID" value="PSR32978.1"/>
    <property type="molecule type" value="Genomic_DNA"/>
</dbReference>
<evidence type="ECO:0000256" key="5">
    <source>
        <dbReference type="PIRSR" id="PIRSR000524-50"/>
    </source>
</evidence>
<evidence type="ECO:0000256" key="4">
    <source>
        <dbReference type="PIRSR" id="PIRSR000524-1"/>
    </source>
</evidence>
<accession>A0A2T2XET2</accession>
<feature type="domain" description="Aminotransferase class V" evidence="8">
    <location>
        <begin position="27"/>
        <end position="324"/>
    </location>
</feature>
<dbReference type="Pfam" id="PF00266">
    <property type="entry name" value="Aminotran_5"/>
    <property type="match status" value="1"/>
</dbReference>
<dbReference type="SUPFAM" id="SSF53383">
    <property type="entry name" value="PLP-dependent transferases"/>
    <property type="match status" value="1"/>
</dbReference>
<dbReference type="PANTHER" id="PTHR21152">
    <property type="entry name" value="AMINOTRANSFERASE CLASS V"/>
    <property type="match status" value="1"/>
</dbReference>
<dbReference type="Proteomes" id="UP000242972">
    <property type="component" value="Unassembled WGS sequence"/>
</dbReference>
<dbReference type="AlphaFoldDB" id="A0A2T2XET2"/>
<organism evidence="9 10">
    <name type="scientific">Sulfobacillus benefaciens</name>
    <dbReference type="NCBI Taxonomy" id="453960"/>
    <lineage>
        <taxon>Bacteria</taxon>
        <taxon>Bacillati</taxon>
        <taxon>Bacillota</taxon>
        <taxon>Clostridia</taxon>
        <taxon>Eubacteriales</taxon>
        <taxon>Clostridiales Family XVII. Incertae Sedis</taxon>
        <taxon>Sulfobacillus</taxon>
    </lineage>
</organism>
<comment type="cofactor">
    <cofactor evidence="1 5 7">
        <name>pyridoxal 5'-phosphate</name>
        <dbReference type="ChEBI" id="CHEBI:597326"/>
    </cofactor>
</comment>
<dbReference type="InterPro" id="IPR000192">
    <property type="entry name" value="Aminotrans_V_dom"/>
</dbReference>
<dbReference type="Gene3D" id="3.90.1150.10">
    <property type="entry name" value="Aspartate Aminotransferase, domain 1"/>
    <property type="match status" value="1"/>
</dbReference>
<reference evidence="9 10" key="1">
    <citation type="journal article" date="2014" name="BMC Genomics">
        <title>Comparison of environmental and isolate Sulfobacillus genomes reveals diverse carbon, sulfur, nitrogen, and hydrogen metabolisms.</title>
        <authorList>
            <person name="Justice N.B."/>
            <person name="Norman A."/>
            <person name="Brown C.T."/>
            <person name="Singh A."/>
            <person name="Thomas B.C."/>
            <person name="Banfield J.F."/>
        </authorList>
    </citation>
    <scope>NUCLEOTIDE SEQUENCE [LARGE SCALE GENOMIC DNA]</scope>
    <source>
        <strain evidence="9">AMDSBA4</strain>
    </source>
</reference>
<dbReference type="InterPro" id="IPR015422">
    <property type="entry name" value="PyrdxlP-dep_Trfase_small"/>
</dbReference>
<dbReference type="InterPro" id="IPR020578">
    <property type="entry name" value="Aminotrans_V_PyrdxlP_BS"/>
</dbReference>
<evidence type="ECO:0000259" key="8">
    <source>
        <dbReference type="Pfam" id="PF00266"/>
    </source>
</evidence>
<keyword evidence="3 5" id="KW-0663">Pyridoxal phosphate</keyword>
<dbReference type="Gene3D" id="3.40.640.10">
    <property type="entry name" value="Type I PLP-dependent aspartate aminotransferase-like (Major domain)"/>
    <property type="match status" value="1"/>
</dbReference>
<evidence type="ECO:0000313" key="9">
    <source>
        <dbReference type="EMBL" id="PSR32978.1"/>
    </source>
</evidence>
<keyword evidence="9" id="KW-0808">Transferase</keyword>